<name>A0AC61Y9N6_9FLAO</name>
<dbReference type="EC" id="2.4.-.-" evidence="1"/>
<reference evidence="1" key="1">
    <citation type="submission" date="2019-09" db="EMBL/GenBank/DDBJ databases">
        <authorList>
            <person name="Rodrigo-Torres L."/>
            <person name="Arahal R. D."/>
            <person name="Lucena T."/>
        </authorList>
    </citation>
    <scope>NUCLEOTIDE SEQUENCE</scope>
    <source>
        <strain evidence="1">ISS653</strain>
    </source>
</reference>
<protein>
    <submittedName>
        <fullName evidence="1">Glycosyltransferase EpsJ</fullName>
        <ecNumber evidence="1">2.4.-.-</ecNumber>
    </submittedName>
</protein>
<dbReference type="Proteomes" id="UP000356253">
    <property type="component" value="Unassembled WGS sequence"/>
</dbReference>
<proteinExistence type="predicted"/>
<keyword evidence="1" id="KW-0808">Transferase</keyword>
<comment type="caution">
    <text evidence="1">The sequence shown here is derived from an EMBL/GenBank/DDBJ whole genome shotgun (WGS) entry which is preliminary data.</text>
</comment>
<keyword evidence="1" id="KW-0328">Glycosyltransferase</keyword>
<evidence type="ECO:0000313" key="2">
    <source>
        <dbReference type="Proteomes" id="UP000356253"/>
    </source>
</evidence>
<dbReference type="EMBL" id="CABVMM010000009">
    <property type="protein sequence ID" value="VVV01226.1"/>
    <property type="molecule type" value="Genomic_DNA"/>
</dbReference>
<sequence>MNTFFSVVIPLYNKENYISKTIESVLAQNFNEFEIIIVDDGSTDNSYNRIKKYKKNEKLTIIQKENGGVSSARNLGINQAKGKYIALIDADDYWYPNHLNNIYETIQKFPNAGVYGTGYEILINNSKVEKAVFKNFQPNKIQLVPNYFEASTINAVIWTSASAFSKENFYKIGEFNLKLRTAQDLDFFVRAALKFDIAIHPNVTMRYHQKSENNLALSHYNEDREYFIDKFSKEEKNNLSLKKYLDINRYALVIRCKMIDDPRWKRIIKAIDMKNLTGKQRFLIGLPKHFLKVLKKLQLFLLKQNIYLTAFKG</sequence>
<accession>A0AC61Y9N6</accession>
<gene>
    <name evidence="1" type="primary">epsJ</name>
    <name evidence="1" type="ORF">FVB9532_02511</name>
</gene>
<evidence type="ECO:0000313" key="1">
    <source>
        <dbReference type="EMBL" id="VVV01226.1"/>
    </source>
</evidence>
<organism evidence="1 2">
    <name type="scientific">Mesonia oceanica</name>
    <dbReference type="NCBI Taxonomy" id="2687242"/>
    <lineage>
        <taxon>Bacteria</taxon>
        <taxon>Pseudomonadati</taxon>
        <taxon>Bacteroidota</taxon>
        <taxon>Flavobacteriia</taxon>
        <taxon>Flavobacteriales</taxon>
        <taxon>Flavobacteriaceae</taxon>
        <taxon>Mesonia</taxon>
    </lineage>
</organism>
<keyword evidence="2" id="KW-1185">Reference proteome</keyword>